<dbReference type="Gene3D" id="2.40.160.50">
    <property type="entry name" value="membrane protein fhac: a member of the omp85/tpsb transporter family"/>
    <property type="match status" value="1"/>
</dbReference>
<dbReference type="PANTHER" id="PTHR36842">
    <property type="entry name" value="PROTEIN TOLB HOMOLOG"/>
    <property type="match status" value="1"/>
</dbReference>
<evidence type="ECO:0000256" key="1">
    <source>
        <dbReference type="ARBA" id="ARBA00009820"/>
    </source>
</evidence>
<dbReference type="Pfam" id="PF07676">
    <property type="entry name" value="PD40"/>
    <property type="match status" value="2"/>
</dbReference>
<evidence type="ECO:0000313" key="2">
    <source>
        <dbReference type="EMBL" id="SVA82339.1"/>
    </source>
</evidence>
<name>A0A381YZG6_9ZZZZ</name>
<accession>A0A381YZG6</accession>
<gene>
    <name evidence="2" type="ORF">METZ01_LOCUS135193</name>
</gene>
<dbReference type="InterPro" id="IPR011042">
    <property type="entry name" value="6-blade_b-propeller_TolB-like"/>
</dbReference>
<sequence>SGPMAIYLISAEDGRFIKRIIQGERNSEFEELHILKPGITWSEDSKKVAFAAKSGKSDALFIVDLKSGKKTKHRLNMEGIFRPAWRPGTNEIAFIGNNGKSSDIYLFNLDSEKLTNLTKDWFTDDQISWIPDGSAILFISDRDNVLDTGVTNKPENHLFNQTDIYELNIDSGLINRITDTPFNEMYPCISNDSNYLAFISDKSGINNIYLYSDVQSTNYYQDPQVITNVLTGITQLSWNGDDTQLIFTGFFNKGYDIYTFDNPIQKVEENIQVSSAAWTLKYEEPDLLRNDELRKGKSFFSSDKYKNYIFSGFDATEESLTLPEIVELDTSAVYDSTGLFRTHLYKTRFTLDFAQAYYAFDTRYGGQGMAYFLFSDILGDHKLQLGTEMVVDLQRSDYFLLYRLLPYKIDWNFVFYHLAYQYSRFTSNNYLSDISLYQNIGSSISASKPLSRFNRIDGGLDFNHIIKSNITTIYDDYNQPYDEEISHISSFTTLIPSIKYTWDNALWSYTHPVEGFRYFLKYRTSPGINEKSLTFHSATMDGRKYFRLFNGVSFASRFFAGTNWGSDSQKFRLGGVPWLFSSDRYSERFYGGENAPSVEELYFSEYVMPLRGVQISNKFGQNVFLANLELRLPFLIYYFPALKYLGQINGVLFTDFGVTWDSEYPKFLDECNWESTANGNTKCDQISQQRTGWLMSYGFGPRFIFLGMPWQLDYAWQYNPHKGTISDRNWYLTIGLDF</sequence>
<comment type="similarity">
    <text evidence="1">Belongs to the TolB family.</text>
</comment>
<dbReference type="SUPFAM" id="SSF69304">
    <property type="entry name" value="Tricorn protease N-terminal domain"/>
    <property type="match status" value="1"/>
</dbReference>
<dbReference type="AlphaFoldDB" id="A0A381YZG6"/>
<evidence type="ECO:0008006" key="3">
    <source>
        <dbReference type="Google" id="ProtNLM"/>
    </source>
</evidence>
<protein>
    <recommendedName>
        <fullName evidence="3">Bacterial surface antigen (D15) domain-containing protein</fullName>
    </recommendedName>
</protein>
<dbReference type="Gene3D" id="2.120.10.30">
    <property type="entry name" value="TolB, C-terminal domain"/>
    <property type="match status" value="2"/>
</dbReference>
<dbReference type="InterPro" id="IPR011659">
    <property type="entry name" value="WD40"/>
</dbReference>
<proteinExistence type="inferred from homology"/>
<organism evidence="2">
    <name type="scientific">marine metagenome</name>
    <dbReference type="NCBI Taxonomy" id="408172"/>
    <lineage>
        <taxon>unclassified sequences</taxon>
        <taxon>metagenomes</taxon>
        <taxon>ecological metagenomes</taxon>
    </lineage>
</organism>
<dbReference type="PANTHER" id="PTHR36842:SF1">
    <property type="entry name" value="PROTEIN TOLB"/>
    <property type="match status" value="1"/>
</dbReference>
<feature type="non-terminal residue" evidence="2">
    <location>
        <position position="1"/>
    </location>
</feature>
<dbReference type="EMBL" id="UINC01019448">
    <property type="protein sequence ID" value="SVA82339.1"/>
    <property type="molecule type" value="Genomic_DNA"/>
</dbReference>
<reference evidence="2" key="1">
    <citation type="submission" date="2018-05" db="EMBL/GenBank/DDBJ databases">
        <authorList>
            <person name="Lanie J.A."/>
            <person name="Ng W.-L."/>
            <person name="Kazmierczak K.M."/>
            <person name="Andrzejewski T.M."/>
            <person name="Davidsen T.M."/>
            <person name="Wayne K.J."/>
            <person name="Tettelin H."/>
            <person name="Glass J.I."/>
            <person name="Rusch D."/>
            <person name="Podicherti R."/>
            <person name="Tsui H.-C.T."/>
            <person name="Winkler M.E."/>
        </authorList>
    </citation>
    <scope>NUCLEOTIDE SEQUENCE</scope>
</reference>